<evidence type="ECO:0000259" key="1">
    <source>
        <dbReference type="PROSITE" id="PS50943"/>
    </source>
</evidence>
<dbReference type="GO" id="GO:0003677">
    <property type="term" value="F:DNA binding"/>
    <property type="evidence" value="ECO:0007669"/>
    <property type="project" value="InterPro"/>
</dbReference>
<sequence length="154" mass="17450">MNEDQAALARKQLERRFAPLRETSFAVPPRGWIKAIREALGMTVRQLAARMGTSISRIPVIEKAEVSGSTTIKTLRQAAEAMNCTFVYAFVPTKPLDDILRDRAKQKASKDIARLDHTMRLENQALLKADLDEEQRRMIELILSGSLRGLWDDE</sequence>
<accession>A0A142VU51</accession>
<dbReference type="RefSeq" id="WP_062900460.1">
    <property type="nucleotide sequence ID" value="NZ_CP013342.1"/>
</dbReference>
<reference evidence="2 3" key="2">
    <citation type="journal article" date="2016" name="Genome Announc.">
        <title>Complete Genome Sequence of Sphingopyxis terrae Strain 203-1 (NBRC 111660), a Polyethylene Glycol Degrader.</title>
        <authorList>
            <person name="Ohtsubo Y."/>
            <person name="Nonoyama S."/>
            <person name="Nagata Y."/>
            <person name="Numata M."/>
            <person name="Tsuchikane K."/>
            <person name="Hosoyama A."/>
            <person name="Yamazoe A."/>
            <person name="Tsuda M."/>
            <person name="Fujita N."/>
            <person name="Kawai F."/>
        </authorList>
    </citation>
    <scope>NUCLEOTIDE SEQUENCE [LARGE SCALE GENOMIC DNA]</scope>
    <source>
        <strain evidence="2 3">203-1</strain>
    </source>
</reference>
<dbReference type="Proteomes" id="UP000076234">
    <property type="component" value="Chromosome"/>
</dbReference>
<dbReference type="CDD" id="cd00093">
    <property type="entry name" value="HTH_XRE"/>
    <property type="match status" value="1"/>
</dbReference>
<dbReference type="NCBIfam" id="TIGR02612">
    <property type="entry name" value="mob_myst_A"/>
    <property type="match status" value="1"/>
</dbReference>
<dbReference type="Pfam" id="PF01381">
    <property type="entry name" value="HTH_3"/>
    <property type="match status" value="1"/>
</dbReference>
<feature type="domain" description="HTH cro/C1-type" evidence="1">
    <location>
        <begin position="33"/>
        <end position="89"/>
    </location>
</feature>
<dbReference type="InterPro" id="IPR010982">
    <property type="entry name" value="Lambda_DNA-bd_dom_sf"/>
</dbReference>
<dbReference type="STRING" id="1219058.AOA14_01330"/>
<dbReference type="EMBL" id="CP013342">
    <property type="protein sequence ID" value="AMU93242.1"/>
    <property type="molecule type" value="Genomic_DNA"/>
</dbReference>
<dbReference type="InterPro" id="IPR001387">
    <property type="entry name" value="Cro/C1-type_HTH"/>
</dbReference>
<gene>
    <name evidence="2" type="ORF">AOA14_01330</name>
</gene>
<evidence type="ECO:0000313" key="3">
    <source>
        <dbReference type="Proteomes" id="UP000076234"/>
    </source>
</evidence>
<proteinExistence type="predicted"/>
<dbReference type="AlphaFoldDB" id="A0A142VU51"/>
<dbReference type="InterPro" id="IPR013435">
    <property type="entry name" value="Mobile_mystery_prot_A"/>
</dbReference>
<dbReference type="SUPFAM" id="SSF47413">
    <property type="entry name" value="lambda repressor-like DNA-binding domains"/>
    <property type="match status" value="1"/>
</dbReference>
<protein>
    <submittedName>
        <fullName evidence="2">Mobile mystery protein A</fullName>
    </submittedName>
</protein>
<reference evidence="3" key="1">
    <citation type="submission" date="2015-11" db="EMBL/GenBank/DDBJ databases">
        <title>Complete genome sequence of a polyethylene glycol-degrading strain Sphingopyxis terrae strain 203-1 (NBRC 15098).</title>
        <authorList>
            <person name="Yoshiyuki O."/>
            <person name="Shouta N."/>
            <person name="Nagata Y."/>
            <person name="Numata M."/>
            <person name="Tsuchikane K."/>
            <person name="Hosoyama A."/>
            <person name="Yamazoe A."/>
            <person name="Tsuda M."/>
            <person name="Fujita N."/>
            <person name="Kawai F."/>
        </authorList>
    </citation>
    <scope>NUCLEOTIDE SEQUENCE [LARGE SCALE GENOMIC DNA]</scope>
    <source>
        <strain evidence="3">203-1</strain>
    </source>
</reference>
<dbReference type="Gene3D" id="1.10.260.40">
    <property type="entry name" value="lambda repressor-like DNA-binding domains"/>
    <property type="match status" value="1"/>
</dbReference>
<name>A0A142VU51_9SPHN</name>
<dbReference type="SMART" id="SM00530">
    <property type="entry name" value="HTH_XRE"/>
    <property type="match status" value="1"/>
</dbReference>
<organism evidence="2 3">
    <name type="scientific">Sphingopyxis terrae subsp. terrae NBRC 15098</name>
    <dbReference type="NCBI Taxonomy" id="1219058"/>
    <lineage>
        <taxon>Bacteria</taxon>
        <taxon>Pseudomonadati</taxon>
        <taxon>Pseudomonadota</taxon>
        <taxon>Alphaproteobacteria</taxon>
        <taxon>Sphingomonadales</taxon>
        <taxon>Sphingomonadaceae</taxon>
        <taxon>Sphingopyxis</taxon>
    </lineage>
</organism>
<evidence type="ECO:0000313" key="2">
    <source>
        <dbReference type="EMBL" id="AMU93242.1"/>
    </source>
</evidence>
<dbReference type="KEGG" id="ster:AOA14_01330"/>
<dbReference type="PROSITE" id="PS50943">
    <property type="entry name" value="HTH_CROC1"/>
    <property type="match status" value="1"/>
</dbReference>